<comment type="caution">
    <text evidence="1">The sequence shown here is derived from an EMBL/GenBank/DDBJ whole genome shotgun (WGS) entry which is preliminary data.</text>
</comment>
<accession>A0A8H5ILZ1</accession>
<proteinExistence type="predicted"/>
<dbReference type="Proteomes" id="UP000574317">
    <property type="component" value="Unassembled WGS sequence"/>
</dbReference>
<organism evidence="1 2">
    <name type="scientific">Fusarium napiforme</name>
    <dbReference type="NCBI Taxonomy" id="42672"/>
    <lineage>
        <taxon>Eukaryota</taxon>
        <taxon>Fungi</taxon>
        <taxon>Dikarya</taxon>
        <taxon>Ascomycota</taxon>
        <taxon>Pezizomycotina</taxon>
        <taxon>Sordariomycetes</taxon>
        <taxon>Hypocreomycetidae</taxon>
        <taxon>Hypocreales</taxon>
        <taxon>Nectriaceae</taxon>
        <taxon>Fusarium</taxon>
        <taxon>Fusarium fujikuroi species complex</taxon>
    </lineage>
</organism>
<protein>
    <submittedName>
        <fullName evidence="1">Uncharacterized protein</fullName>
    </submittedName>
</protein>
<evidence type="ECO:0000313" key="2">
    <source>
        <dbReference type="Proteomes" id="UP000574317"/>
    </source>
</evidence>
<evidence type="ECO:0000313" key="1">
    <source>
        <dbReference type="EMBL" id="KAF5537031.1"/>
    </source>
</evidence>
<dbReference type="EMBL" id="JAAOAO010000550">
    <property type="protein sequence ID" value="KAF5537031.1"/>
    <property type="molecule type" value="Genomic_DNA"/>
</dbReference>
<name>A0A8H5ILZ1_9HYPO</name>
<keyword evidence="2" id="KW-1185">Reference proteome</keyword>
<sequence length="264" mass="28729">MSTLHKLPVFVPARLHLRRSHAACNHGVAQIGTTANRDKQDSKAVSLFFQSNPHSGQPSLSFIALNLTLQAMNSQAPNGMQHPLLKTWFRSSSAAPNATMLSTEKSYGPATRKTSSRLDCVGLDLMSEEVEISKVKPPRRRDLEPHADDNLTGYLSKMSIPPCFRAICRREKLNLSEGISAIGIGRSPFSDSPDSLRHLIPHAHPSKNQLSNLLVQVLSAPPTLMSSTLQTTALTFTSTMYDNRVIDTVFKSGGGSALLKTLAS</sequence>
<gene>
    <name evidence="1" type="ORF">FNAPI_11538</name>
</gene>
<dbReference type="AlphaFoldDB" id="A0A8H5ILZ1"/>
<reference evidence="1 2" key="1">
    <citation type="submission" date="2020-05" db="EMBL/GenBank/DDBJ databases">
        <title>Identification and distribution of gene clusters putatively required for synthesis of sphingolipid metabolism inhibitors in phylogenetically diverse species of the filamentous fungus Fusarium.</title>
        <authorList>
            <person name="Kim H.-S."/>
            <person name="Busman M."/>
            <person name="Brown D.W."/>
            <person name="Divon H."/>
            <person name="Uhlig S."/>
            <person name="Proctor R.H."/>
        </authorList>
    </citation>
    <scope>NUCLEOTIDE SEQUENCE [LARGE SCALE GENOMIC DNA]</scope>
    <source>
        <strain evidence="1 2">NRRL 25196</strain>
    </source>
</reference>